<dbReference type="InterPro" id="IPR023214">
    <property type="entry name" value="HAD_sf"/>
</dbReference>
<dbReference type="EMBL" id="BKBC01000055">
    <property type="protein sequence ID" value="GEQ22651.1"/>
    <property type="molecule type" value="Genomic_DNA"/>
</dbReference>
<evidence type="ECO:0000313" key="1">
    <source>
        <dbReference type="EMBL" id="GEQ22651.1"/>
    </source>
</evidence>
<dbReference type="SFLD" id="SFLDG01129">
    <property type="entry name" value="C1.5:_HAD__Beta-PGM__Phosphata"/>
    <property type="match status" value="1"/>
</dbReference>
<dbReference type="PANTHER" id="PTHR18901:SF38">
    <property type="entry name" value="PSEUDOURIDINE-5'-PHOSPHATASE"/>
    <property type="match status" value="1"/>
</dbReference>
<reference evidence="1 2" key="1">
    <citation type="submission" date="2019-07" db="EMBL/GenBank/DDBJ databases">
        <title>Whole genome shotgun sequence of Clostridium butyricum NBRC 3858.</title>
        <authorList>
            <person name="Hosoyama A."/>
            <person name="Uohara A."/>
            <person name="Ohji S."/>
            <person name="Ichikawa N."/>
        </authorList>
    </citation>
    <scope>NUCLEOTIDE SEQUENCE [LARGE SCALE GENOMIC DNA]</scope>
    <source>
        <strain evidence="1 2">NBRC 3858</strain>
    </source>
</reference>
<evidence type="ECO:0000313" key="2">
    <source>
        <dbReference type="Proteomes" id="UP000321089"/>
    </source>
</evidence>
<dbReference type="Pfam" id="PF13419">
    <property type="entry name" value="HAD_2"/>
    <property type="match status" value="1"/>
</dbReference>
<proteinExistence type="predicted"/>
<dbReference type="NCBIfam" id="TIGR01509">
    <property type="entry name" value="HAD-SF-IA-v3"/>
    <property type="match status" value="1"/>
</dbReference>
<dbReference type="InterPro" id="IPR006439">
    <property type="entry name" value="HAD-SF_hydro_IA"/>
</dbReference>
<dbReference type="SFLD" id="SFLDS00003">
    <property type="entry name" value="Haloacid_Dehalogenase"/>
    <property type="match status" value="1"/>
</dbReference>
<dbReference type="NCBIfam" id="TIGR01549">
    <property type="entry name" value="HAD-SF-IA-v1"/>
    <property type="match status" value="1"/>
</dbReference>
<accession>A0A512TRD5</accession>
<organism evidence="1 2">
    <name type="scientific">Clostridium butyricum</name>
    <dbReference type="NCBI Taxonomy" id="1492"/>
    <lineage>
        <taxon>Bacteria</taxon>
        <taxon>Bacillati</taxon>
        <taxon>Bacillota</taxon>
        <taxon>Clostridia</taxon>
        <taxon>Eubacteriales</taxon>
        <taxon>Clostridiaceae</taxon>
        <taxon>Clostridium</taxon>
    </lineage>
</organism>
<dbReference type="SUPFAM" id="SSF56784">
    <property type="entry name" value="HAD-like"/>
    <property type="match status" value="1"/>
</dbReference>
<dbReference type="InterPro" id="IPR041492">
    <property type="entry name" value="HAD_2"/>
</dbReference>
<comment type="caution">
    <text evidence="1">The sequence shown here is derived from an EMBL/GenBank/DDBJ whole genome shotgun (WGS) entry which is preliminary data.</text>
</comment>
<dbReference type="InterPro" id="IPR023198">
    <property type="entry name" value="PGP-like_dom2"/>
</dbReference>
<dbReference type="RefSeq" id="WP_146868990.1">
    <property type="nucleotide sequence ID" value="NZ_BKBC01000055.1"/>
</dbReference>
<dbReference type="InterPro" id="IPR036412">
    <property type="entry name" value="HAD-like_sf"/>
</dbReference>
<dbReference type="Gene3D" id="1.10.150.240">
    <property type="entry name" value="Putative phosphatase, domain 2"/>
    <property type="match status" value="1"/>
</dbReference>
<dbReference type="AlphaFoldDB" id="A0A512TRD5"/>
<dbReference type="Proteomes" id="UP000321089">
    <property type="component" value="Unassembled WGS sequence"/>
</dbReference>
<protein>
    <submittedName>
        <fullName evidence="1">Haloacid dehalogenase</fullName>
    </submittedName>
</protein>
<dbReference type="PANTHER" id="PTHR18901">
    <property type="entry name" value="2-DEOXYGLUCOSE-6-PHOSPHATE PHOSPHATASE 2"/>
    <property type="match status" value="1"/>
</dbReference>
<dbReference type="Gene3D" id="3.40.50.1000">
    <property type="entry name" value="HAD superfamily/HAD-like"/>
    <property type="match status" value="1"/>
</dbReference>
<sequence length="233" mass="26993">MEKPELVIFDMDGLMFDTGQLSYRAYLESAKYFDFTVNHSVYYYLTGRRDPEIREGMKEIYGNDAPISEWRDKIILNREKILSDEKRVYKKKGLLELLEFLKKNHYKIALASSTSREKIEYYFKIEDMPDVFDIIVAGDEVHTGKPNPEIFLKACEKANVVPERALVLEDSIVGIKAALQGNITPFLIPDDITNLPTHKGKHPLLKNPEEFPITKPKKVETFKCLLEVIDYLK</sequence>
<gene>
    <name evidence="1" type="ORF">CBU02nite_31570</name>
</gene>
<dbReference type="CDD" id="cd07505">
    <property type="entry name" value="HAD_BPGM-like"/>
    <property type="match status" value="1"/>
</dbReference>
<name>A0A512TRD5_CLOBU</name>